<comment type="catalytic activity">
    <reaction evidence="10">
        <text>L-threonyl-[protein] + ATP = O-phospho-L-threonyl-[protein] + ADP + H(+)</text>
        <dbReference type="Rhea" id="RHEA:46608"/>
        <dbReference type="Rhea" id="RHEA-COMP:11060"/>
        <dbReference type="Rhea" id="RHEA-COMP:11605"/>
        <dbReference type="ChEBI" id="CHEBI:15378"/>
        <dbReference type="ChEBI" id="CHEBI:30013"/>
        <dbReference type="ChEBI" id="CHEBI:30616"/>
        <dbReference type="ChEBI" id="CHEBI:61977"/>
        <dbReference type="ChEBI" id="CHEBI:456216"/>
        <dbReference type="EC" id="2.7.11.25"/>
    </reaction>
</comment>
<evidence type="ECO:0000256" key="3">
    <source>
        <dbReference type="ARBA" id="ARBA00022527"/>
    </source>
</evidence>
<feature type="domain" description="Protein kinase" evidence="14">
    <location>
        <begin position="740"/>
        <end position="993"/>
    </location>
</feature>
<dbReference type="PROSITE" id="PS50011">
    <property type="entry name" value="PROTEIN_KINASE_DOM"/>
    <property type="match status" value="1"/>
</dbReference>
<dbReference type="AlphaFoldDB" id="A0A7N2LDW5"/>
<reference evidence="15 16" key="1">
    <citation type="journal article" date="2016" name="G3 (Bethesda)">
        <title>First Draft Assembly and Annotation of the Genome of a California Endemic Oak Quercus lobata Nee (Fagaceae).</title>
        <authorList>
            <person name="Sork V.L."/>
            <person name="Fitz-Gibbon S.T."/>
            <person name="Puiu D."/>
            <person name="Crepeau M."/>
            <person name="Gugger P.F."/>
            <person name="Sherman R."/>
            <person name="Stevens K."/>
            <person name="Langley C.H."/>
            <person name="Pellegrini M."/>
            <person name="Salzberg S.L."/>
        </authorList>
    </citation>
    <scope>NUCLEOTIDE SEQUENCE [LARGE SCALE GENOMIC DNA]</scope>
    <source>
        <strain evidence="15 16">cv. SW786</strain>
    </source>
</reference>
<dbReference type="GO" id="GO:0005737">
    <property type="term" value="C:cytoplasm"/>
    <property type="evidence" value="ECO:0007669"/>
    <property type="project" value="TreeGrafter"/>
</dbReference>
<evidence type="ECO:0000256" key="6">
    <source>
        <dbReference type="ARBA" id="ARBA00022737"/>
    </source>
</evidence>
<evidence type="ECO:0000256" key="7">
    <source>
        <dbReference type="ARBA" id="ARBA00022741"/>
    </source>
</evidence>
<evidence type="ECO:0000256" key="8">
    <source>
        <dbReference type="ARBA" id="ARBA00022777"/>
    </source>
</evidence>
<evidence type="ECO:0000256" key="10">
    <source>
        <dbReference type="ARBA" id="ARBA00047559"/>
    </source>
</evidence>
<dbReference type="InterPro" id="IPR045344">
    <property type="entry name" value="C-JID"/>
</dbReference>
<evidence type="ECO:0000256" key="2">
    <source>
        <dbReference type="ARBA" id="ARBA00012406"/>
    </source>
</evidence>
<dbReference type="FunFam" id="1.10.510.10:FF:000359">
    <property type="entry name" value="Mitogen-activated protein kinase 1, putative, expressed"/>
    <property type="match status" value="1"/>
</dbReference>
<reference evidence="15" key="2">
    <citation type="submission" date="2021-01" db="UniProtKB">
        <authorList>
            <consortium name="EnsemblPlants"/>
        </authorList>
    </citation>
    <scope>IDENTIFICATION</scope>
</reference>
<sequence length="1011" mass="113227">MFGIVTNRPDCYEGAGTFNQCLPQSEIPGWFKSENIARSSSVTIQLPLNLYDNPEWMGFAFCAVFSFQKHPISVHMKDSGFSFIIVCHLKTNLGCMNPLYGISEEDVIISSHQRAFLWVSFIPSGFLSPKWSRCTSVEFSFVSDNSDVSALKCGVDLVYRQKLEFTRIMVQCITSHDGPSTSYERFPFYHPDQFSGSDGSRGTSGHYSYDQFYKTAALDRYNNHSIFDQCILQSEISEWFSHDSLPSDLSPKFDFHPSTLYNFCFPPSKIQDWFSHPNHGHSVTIDLPSNLYHDSNWMGLVLYASFSINGDPNIIFSNLASGKSHFLYCQCQTSMANVDNQKIAFSTNKEEITWLLNLGEFIWICYVPGKPFKNMLRHCSHIEASFESDWLIDQPETNDETEIQLGQSDLLENQEKVDTSKELTKISGEHLEKGPYNLLQKMDREIIREESEEPGRCITANKLLCKFGEESNYTGKQRQPIEMDAKQKRDYALENIEYEASSTTTSTSSSLSPSSSFDIAAGDEDLSSIGGHRSCSLDLPPFFHNQKSFRFEGTYGEFDLICRSLGLSGIDDFSIPTADWEAHRSKSDLATRLCNNLASSSSTPTPSRLKPAQPVKLDEVRVRVGSVTAGPSQGIKGARPPVLAPPPVAGRSVAVDSTSTWELLKSSAPLEDEVVAPNTTRLGGYAETTSSSSSSSIFSEEEDKKQNENENDIGIVRATNVIPVYSFLPRGKLRRSISSWQKGELLGSGSFGTVYEGYTEDGFFFAVKEVSFLDQGSQGKQNISYLEQEISLLKQFEHENIVQYLGTEKDESRIYIFLELVTKGSLASLYQKYRLRDSQVSSYTRQILNGLKYLHDKKVIHMDIKCSNILVDASGSVKLADFGLAKVTKLNDIKSCIGNPFWMAPEVVNLKNRFYGLAADIWSLGCTVLEMSTRQHPYSHLEGVQALFRIGKGEPPLVPDSLSRDARDFILKCLQVNPNDRPTATQLLDHPFVTRPPNSFGPASPHSSIQL</sequence>
<dbReference type="EnsemblPlants" id="QL04p027067:mrna">
    <property type="protein sequence ID" value="QL04p027067:mrna"/>
    <property type="gene ID" value="QL04p027067"/>
</dbReference>
<keyword evidence="3" id="KW-0723">Serine/threonine-protein kinase</keyword>
<dbReference type="PROSITE" id="PS00107">
    <property type="entry name" value="PROTEIN_KINASE_ATP"/>
    <property type="match status" value="1"/>
</dbReference>
<dbReference type="InterPro" id="IPR008271">
    <property type="entry name" value="Ser/Thr_kinase_AS"/>
</dbReference>
<protein>
    <recommendedName>
        <fullName evidence="2">mitogen-activated protein kinase kinase kinase</fullName>
        <ecNumber evidence="2">2.7.11.25</ecNumber>
    </recommendedName>
</protein>
<evidence type="ECO:0000256" key="11">
    <source>
        <dbReference type="ARBA" id="ARBA00048329"/>
    </source>
</evidence>
<evidence type="ECO:0000259" key="14">
    <source>
        <dbReference type="PROSITE" id="PS50011"/>
    </source>
</evidence>
<dbReference type="SMART" id="SM00220">
    <property type="entry name" value="S_TKc"/>
    <property type="match status" value="1"/>
</dbReference>
<feature type="region of interest" description="Disordered" evidence="13">
    <location>
        <begin position="676"/>
        <end position="709"/>
    </location>
</feature>
<dbReference type="SUPFAM" id="SSF56112">
    <property type="entry name" value="Protein kinase-like (PK-like)"/>
    <property type="match status" value="1"/>
</dbReference>
<name>A0A7N2LDW5_QUELO</name>
<organism evidence="15 16">
    <name type="scientific">Quercus lobata</name>
    <name type="common">Valley oak</name>
    <dbReference type="NCBI Taxonomy" id="97700"/>
    <lineage>
        <taxon>Eukaryota</taxon>
        <taxon>Viridiplantae</taxon>
        <taxon>Streptophyta</taxon>
        <taxon>Embryophyta</taxon>
        <taxon>Tracheophyta</taxon>
        <taxon>Spermatophyta</taxon>
        <taxon>Magnoliopsida</taxon>
        <taxon>eudicotyledons</taxon>
        <taxon>Gunneridae</taxon>
        <taxon>Pentapetalae</taxon>
        <taxon>rosids</taxon>
        <taxon>fabids</taxon>
        <taxon>Fagales</taxon>
        <taxon>Fagaceae</taxon>
        <taxon>Quercus</taxon>
    </lineage>
</organism>
<evidence type="ECO:0000256" key="13">
    <source>
        <dbReference type="SAM" id="MobiDB-lite"/>
    </source>
</evidence>
<evidence type="ECO:0000256" key="12">
    <source>
        <dbReference type="PROSITE-ProRule" id="PRU10141"/>
    </source>
</evidence>
<dbReference type="PROSITE" id="PS00108">
    <property type="entry name" value="PROTEIN_KINASE_ST"/>
    <property type="match status" value="1"/>
</dbReference>
<keyword evidence="9 12" id="KW-0067">ATP-binding</keyword>
<dbReference type="InParanoid" id="A0A7N2LDW5"/>
<dbReference type="GO" id="GO:0004709">
    <property type="term" value="F:MAP kinase kinase kinase activity"/>
    <property type="evidence" value="ECO:0007669"/>
    <property type="project" value="UniProtKB-EC"/>
</dbReference>
<dbReference type="InterPro" id="IPR000719">
    <property type="entry name" value="Prot_kinase_dom"/>
</dbReference>
<keyword evidence="8" id="KW-0418">Kinase</keyword>
<dbReference type="InterPro" id="IPR017441">
    <property type="entry name" value="Protein_kinase_ATP_BS"/>
</dbReference>
<proteinExistence type="inferred from homology"/>
<dbReference type="Gene3D" id="1.10.510.10">
    <property type="entry name" value="Transferase(Phosphotransferase) domain 1"/>
    <property type="match status" value="1"/>
</dbReference>
<dbReference type="GO" id="GO:1902065">
    <property type="term" value="P:response to L-glutamate"/>
    <property type="evidence" value="ECO:0007669"/>
    <property type="project" value="UniProtKB-ARBA"/>
</dbReference>
<dbReference type="InterPro" id="IPR011009">
    <property type="entry name" value="Kinase-like_dom_sf"/>
</dbReference>
<evidence type="ECO:0000256" key="5">
    <source>
        <dbReference type="ARBA" id="ARBA00022679"/>
    </source>
</evidence>
<dbReference type="EMBL" id="LRBV02000004">
    <property type="status" value="NOT_ANNOTATED_CDS"/>
    <property type="molecule type" value="Genomic_DNA"/>
</dbReference>
<keyword evidence="5" id="KW-0808">Transferase</keyword>
<feature type="binding site" evidence="12">
    <location>
        <position position="768"/>
    </location>
    <ligand>
        <name>ATP</name>
        <dbReference type="ChEBI" id="CHEBI:30616"/>
    </ligand>
</feature>
<evidence type="ECO:0000256" key="9">
    <source>
        <dbReference type="ARBA" id="ARBA00022840"/>
    </source>
</evidence>
<dbReference type="EC" id="2.7.11.25" evidence="2"/>
<dbReference type="PANTHER" id="PTHR48016:SF29">
    <property type="entry name" value="MITOGEN-ACTIVATED PROTEIN KINASE KINASE KINASE 1-RELATED"/>
    <property type="match status" value="1"/>
</dbReference>
<dbReference type="PANTHER" id="PTHR48016">
    <property type="entry name" value="MAP KINASE KINASE KINASE SSK2-RELATED-RELATED"/>
    <property type="match status" value="1"/>
</dbReference>
<dbReference type="Proteomes" id="UP000594261">
    <property type="component" value="Chromosome 4"/>
</dbReference>
<keyword evidence="6" id="KW-0677">Repeat</keyword>
<evidence type="ECO:0000256" key="4">
    <source>
        <dbReference type="ARBA" id="ARBA00022614"/>
    </source>
</evidence>
<keyword evidence="4" id="KW-0433">Leucine-rich repeat</keyword>
<evidence type="ECO:0000313" key="16">
    <source>
        <dbReference type="Proteomes" id="UP000594261"/>
    </source>
</evidence>
<dbReference type="Gramene" id="QL04p027067:mrna">
    <property type="protein sequence ID" value="QL04p027067:mrna"/>
    <property type="gene ID" value="QL04p027067"/>
</dbReference>
<dbReference type="Pfam" id="PF20160">
    <property type="entry name" value="C-JID"/>
    <property type="match status" value="2"/>
</dbReference>
<keyword evidence="7 12" id="KW-0547">Nucleotide-binding</keyword>
<dbReference type="InterPro" id="IPR050538">
    <property type="entry name" value="MAP_kinase_kinase_kinase"/>
</dbReference>
<feature type="compositionally biased region" description="Low complexity" evidence="13">
    <location>
        <begin position="687"/>
        <end position="698"/>
    </location>
</feature>
<evidence type="ECO:0000256" key="1">
    <source>
        <dbReference type="ARBA" id="ARBA00006529"/>
    </source>
</evidence>
<keyword evidence="16" id="KW-1185">Reference proteome</keyword>
<dbReference type="Pfam" id="PF00069">
    <property type="entry name" value="Pkinase"/>
    <property type="match status" value="1"/>
</dbReference>
<comment type="similarity">
    <text evidence="1">Belongs to the protein kinase superfamily. STE Ser/Thr protein kinase family. MAP kinase kinase kinase subfamily.</text>
</comment>
<accession>A0A7N2LDW5</accession>
<feature type="region of interest" description="Disordered" evidence="13">
    <location>
        <begin position="985"/>
        <end position="1011"/>
    </location>
</feature>
<comment type="catalytic activity">
    <reaction evidence="11">
        <text>L-seryl-[protein] + ATP = O-phospho-L-seryl-[protein] + ADP + H(+)</text>
        <dbReference type="Rhea" id="RHEA:17989"/>
        <dbReference type="Rhea" id="RHEA-COMP:9863"/>
        <dbReference type="Rhea" id="RHEA-COMP:11604"/>
        <dbReference type="ChEBI" id="CHEBI:15378"/>
        <dbReference type="ChEBI" id="CHEBI:29999"/>
        <dbReference type="ChEBI" id="CHEBI:30616"/>
        <dbReference type="ChEBI" id="CHEBI:83421"/>
        <dbReference type="ChEBI" id="CHEBI:456216"/>
        <dbReference type="EC" id="2.7.11.25"/>
    </reaction>
</comment>
<evidence type="ECO:0000313" key="15">
    <source>
        <dbReference type="EnsemblPlants" id="QL04p027067:mrna"/>
    </source>
</evidence>
<dbReference type="GO" id="GO:0005524">
    <property type="term" value="F:ATP binding"/>
    <property type="evidence" value="ECO:0007669"/>
    <property type="project" value="UniProtKB-UniRule"/>
</dbReference>